<name>A0A822YSF3_NELNU</name>
<keyword evidence="3" id="KW-1185">Reference proteome</keyword>
<evidence type="ECO:0000256" key="1">
    <source>
        <dbReference type="SAM" id="Phobius"/>
    </source>
</evidence>
<dbReference type="EMBL" id="DUZY01000004">
    <property type="protein sequence ID" value="DAD35457.1"/>
    <property type="molecule type" value="Genomic_DNA"/>
</dbReference>
<feature type="transmembrane region" description="Helical" evidence="1">
    <location>
        <begin position="12"/>
        <end position="31"/>
    </location>
</feature>
<keyword evidence="1" id="KW-0472">Membrane</keyword>
<protein>
    <submittedName>
        <fullName evidence="2">Uncharacterized protein</fullName>
    </submittedName>
</protein>
<gene>
    <name evidence="2" type="ORF">HUJ06_006097</name>
</gene>
<keyword evidence="1" id="KW-1133">Transmembrane helix</keyword>
<organism evidence="2 3">
    <name type="scientific">Nelumbo nucifera</name>
    <name type="common">Sacred lotus</name>
    <dbReference type="NCBI Taxonomy" id="4432"/>
    <lineage>
        <taxon>Eukaryota</taxon>
        <taxon>Viridiplantae</taxon>
        <taxon>Streptophyta</taxon>
        <taxon>Embryophyta</taxon>
        <taxon>Tracheophyta</taxon>
        <taxon>Spermatophyta</taxon>
        <taxon>Magnoliopsida</taxon>
        <taxon>Proteales</taxon>
        <taxon>Nelumbonaceae</taxon>
        <taxon>Nelumbo</taxon>
    </lineage>
</organism>
<sequence length="64" mass="6877">MCADGIDSGLGFGVISGMEVVNLVLVVLFQLQFFLSYRSENCFTESIDCSTGVHVKNMGSLLIA</sequence>
<dbReference type="Proteomes" id="UP000607653">
    <property type="component" value="Unassembled WGS sequence"/>
</dbReference>
<accession>A0A822YSF3</accession>
<keyword evidence="1" id="KW-0812">Transmembrane</keyword>
<evidence type="ECO:0000313" key="2">
    <source>
        <dbReference type="EMBL" id="DAD35457.1"/>
    </source>
</evidence>
<comment type="caution">
    <text evidence="2">The sequence shown here is derived from an EMBL/GenBank/DDBJ whole genome shotgun (WGS) entry which is preliminary data.</text>
</comment>
<dbReference type="AlphaFoldDB" id="A0A822YSF3"/>
<evidence type="ECO:0000313" key="3">
    <source>
        <dbReference type="Proteomes" id="UP000607653"/>
    </source>
</evidence>
<reference evidence="2 3" key="1">
    <citation type="journal article" date="2020" name="Mol. Biol. Evol.">
        <title>Distinct Expression and Methylation Patterns for Genes with Different Fates following a Single Whole-Genome Duplication in Flowering Plants.</title>
        <authorList>
            <person name="Shi T."/>
            <person name="Rahmani R.S."/>
            <person name="Gugger P.F."/>
            <person name="Wang M."/>
            <person name="Li H."/>
            <person name="Zhang Y."/>
            <person name="Li Z."/>
            <person name="Wang Q."/>
            <person name="Van de Peer Y."/>
            <person name="Marchal K."/>
            <person name="Chen J."/>
        </authorList>
    </citation>
    <scope>NUCLEOTIDE SEQUENCE [LARGE SCALE GENOMIC DNA]</scope>
    <source>
        <tissue evidence="2">Leaf</tissue>
    </source>
</reference>
<proteinExistence type="predicted"/>